<keyword evidence="6" id="KW-1185">Reference proteome</keyword>
<keyword evidence="3 4" id="KW-0326">Glycosidase</keyword>
<dbReference type="OrthoDB" id="5795902at2759"/>
<dbReference type="EMBL" id="UZAN01005113">
    <property type="protein sequence ID" value="VDP32827.1"/>
    <property type="molecule type" value="Genomic_DNA"/>
</dbReference>
<evidence type="ECO:0000313" key="5">
    <source>
        <dbReference type="EMBL" id="VDP32827.1"/>
    </source>
</evidence>
<evidence type="ECO:0000256" key="4">
    <source>
        <dbReference type="RuleBase" id="RU361168"/>
    </source>
</evidence>
<dbReference type="PANTHER" id="PTHR11452">
    <property type="entry name" value="ALPHA-GALACTOSIDASE/ALPHA-N-ACETYLGALACTOSAMINIDASE"/>
    <property type="match status" value="1"/>
</dbReference>
<evidence type="ECO:0000313" key="6">
    <source>
        <dbReference type="Proteomes" id="UP000272942"/>
    </source>
</evidence>
<dbReference type="InterPro" id="IPR002241">
    <property type="entry name" value="Glyco_hydro_27"/>
</dbReference>
<dbReference type="PANTHER" id="PTHR11452:SF83">
    <property type="entry name" value="ALPHA-GALACTOSIDASE"/>
    <property type="match status" value="1"/>
</dbReference>
<dbReference type="Gene3D" id="3.20.20.70">
    <property type="entry name" value="Aldolase class I"/>
    <property type="match status" value="1"/>
</dbReference>
<dbReference type="SUPFAM" id="SSF51445">
    <property type="entry name" value="(Trans)glycosidases"/>
    <property type="match status" value="1"/>
</dbReference>
<dbReference type="PRINTS" id="PR00740">
    <property type="entry name" value="GLHYDRLASE27"/>
</dbReference>
<proteinExistence type="inferred from homology"/>
<dbReference type="InterPro" id="IPR013785">
    <property type="entry name" value="Aldolase_TIM"/>
</dbReference>
<dbReference type="Pfam" id="PF16499">
    <property type="entry name" value="Melibiase_2"/>
    <property type="match status" value="1"/>
</dbReference>
<dbReference type="AlphaFoldDB" id="A0A183A286"/>
<evidence type="ECO:0000256" key="1">
    <source>
        <dbReference type="ARBA" id="ARBA00009743"/>
    </source>
</evidence>
<keyword evidence="4" id="KW-1015">Disulfide bond</keyword>
<dbReference type="WBParaSite" id="ECPE_0000107101-mRNA-1">
    <property type="protein sequence ID" value="ECPE_0000107101-mRNA-1"/>
    <property type="gene ID" value="ECPE_0000107101"/>
</dbReference>
<dbReference type="GO" id="GO:0005737">
    <property type="term" value="C:cytoplasm"/>
    <property type="evidence" value="ECO:0007669"/>
    <property type="project" value="TreeGrafter"/>
</dbReference>
<evidence type="ECO:0000256" key="3">
    <source>
        <dbReference type="ARBA" id="ARBA00023295"/>
    </source>
</evidence>
<dbReference type="InterPro" id="IPR017853">
    <property type="entry name" value="GH"/>
</dbReference>
<dbReference type="GO" id="GO:0009311">
    <property type="term" value="P:oligosaccharide metabolic process"/>
    <property type="evidence" value="ECO:0007669"/>
    <property type="project" value="TreeGrafter"/>
</dbReference>
<accession>A0A183A286</accession>
<organism evidence="7">
    <name type="scientific">Echinostoma caproni</name>
    <dbReference type="NCBI Taxonomy" id="27848"/>
    <lineage>
        <taxon>Eukaryota</taxon>
        <taxon>Metazoa</taxon>
        <taxon>Spiralia</taxon>
        <taxon>Lophotrochozoa</taxon>
        <taxon>Platyhelminthes</taxon>
        <taxon>Trematoda</taxon>
        <taxon>Digenea</taxon>
        <taxon>Plagiorchiida</taxon>
        <taxon>Echinostomata</taxon>
        <taxon>Echinostomatoidea</taxon>
        <taxon>Echinostomatidae</taxon>
        <taxon>Echinostoma</taxon>
    </lineage>
</organism>
<reference evidence="7" key="1">
    <citation type="submission" date="2016-06" db="UniProtKB">
        <authorList>
            <consortium name="WormBaseParasite"/>
        </authorList>
    </citation>
    <scope>IDENTIFICATION</scope>
</reference>
<evidence type="ECO:0000256" key="2">
    <source>
        <dbReference type="ARBA" id="ARBA00022801"/>
    </source>
</evidence>
<dbReference type="GO" id="GO:0004557">
    <property type="term" value="F:alpha-galactosidase activity"/>
    <property type="evidence" value="ECO:0007669"/>
    <property type="project" value="TreeGrafter"/>
</dbReference>
<sequence>MDAANSPKDKMPRGFAEFAQNLNDTGRSILFSCGYPAYIDWQNDYSAIDWEALKRNCNMWRLTSDLDDDWERIRTVINLYAENGEQLRAINGPGHWNDLDVLALGNFALSRDQERVQMGLWCMFSVPLMLSTDLTSINSESAALIKNKILIGINQDQSGNQAKFLGRKGSVMVSVNKCLLCASVVKT</sequence>
<gene>
    <name evidence="5" type="ORF">ECPE_LOCUS1071</name>
</gene>
<dbReference type="GO" id="GO:0016139">
    <property type="term" value="P:glycoside catabolic process"/>
    <property type="evidence" value="ECO:0007669"/>
    <property type="project" value="TreeGrafter"/>
</dbReference>
<reference evidence="5 6" key="2">
    <citation type="submission" date="2018-11" db="EMBL/GenBank/DDBJ databases">
        <authorList>
            <consortium name="Pathogen Informatics"/>
        </authorList>
    </citation>
    <scope>NUCLEOTIDE SEQUENCE [LARGE SCALE GENOMIC DNA]</scope>
    <source>
        <strain evidence="5 6">Egypt</strain>
    </source>
</reference>
<comment type="subunit">
    <text evidence="4">Homodimer.</text>
</comment>
<dbReference type="EC" id="3.2.1.-" evidence="4"/>
<keyword evidence="2 4" id="KW-0378">Hydrolase</keyword>
<dbReference type="Proteomes" id="UP000272942">
    <property type="component" value="Unassembled WGS sequence"/>
</dbReference>
<evidence type="ECO:0000313" key="7">
    <source>
        <dbReference type="WBParaSite" id="ECPE_0000107101-mRNA-1"/>
    </source>
</evidence>
<comment type="similarity">
    <text evidence="1 4">Belongs to the glycosyl hydrolase 27 family.</text>
</comment>
<name>A0A183A286_9TREM</name>
<protein>
    <recommendedName>
        <fullName evidence="4">Alpha-galactosidase</fullName>
        <ecNumber evidence="4">3.2.1.-</ecNumber>
    </recommendedName>
</protein>